<comment type="caution">
    <text evidence="4">The sequence shown here is derived from an EMBL/GenBank/DDBJ whole genome shotgun (WGS) entry which is preliminary data.</text>
</comment>
<name>A0A9X2FF90_9BACT</name>
<evidence type="ECO:0000256" key="2">
    <source>
        <dbReference type="SAM" id="SignalP"/>
    </source>
</evidence>
<evidence type="ECO:0000256" key="1">
    <source>
        <dbReference type="ARBA" id="ARBA00022729"/>
    </source>
</evidence>
<proteinExistence type="predicted"/>
<accession>A0A9X2FF90</accession>
<sequence>MKRSYLILLHSLLAIGLLASQCLAETPAPSVEREFRAAWIATVANIDWPSRPGLSPEEQRQEMIALLDLARDLRMNAVVFQVRPGCDAMYESQLEPWSEYLTGTPGEGPADGYDPLEFAVQAAHDRGLELHAWFNPYRAWHASSKSEVPPNHISKTHPEMVKKYGSYLWLDPGDPAAANHSCNVILDVVRRYDIDAIHFDDYFYPYPVTDEDKQEVPFPDDASWAQYKEQTPAAQRLSRDDWRRDNVNRFLARVAKETKQIKPWVRFGVSPFGIYRPGHPASIQGFDAYDKLYADSKKWLNEGTVDYFSPQLYWPIDQKAQSFPVLLKWWQQQNTHQRHLWPGLFTSKVLADGAGWKPTEIEQQIDVVRTDISAPGHIHFSIKAIQQNRSGLQDLLREQVYTSPALPPATTWCQLPNSTGGQHSIGVAVKDGTTRVALQPESGKAPWLWLVQCHIGDQWQTQIIPGGQTDCTFPGTVATKQDVVVYPVDRLNQIGNAIGPSEFETN</sequence>
<dbReference type="Proteomes" id="UP001155241">
    <property type="component" value="Unassembled WGS sequence"/>
</dbReference>
<dbReference type="InterPro" id="IPR003790">
    <property type="entry name" value="GHL10"/>
</dbReference>
<dbReference type="AlphaFoldDB" id="A0A9X2FF90"/>
<dbReference type="SUPFAM" id="SSF51445">
    <property type="entry name" value="(Trans)glycosidases"/>
    <property type="match status" value="1"/>
</dbReference>
<dbReference type="Gene3D" id="3.20.20.80">
    <property type="entry name" value="Glycosidases"/>
    <property type="match status" value="1"/>
</dbReference>
<feature type="signal peptide" evidence="2">
    <location>
        <begin position="1"/>
        <end position="24"/>
    </location>
</feature>
<gene>
    <name evidence="4" type="ORF">NG895_29675</name>
</gene>
<dbReference type="EMBL" id="JAMXLR010000095">
    <property type="protein sequence ID" value="MCO6048092.1"/>
    <property type="molecule type" value="Genomic_DNA"/>
</dbReference>
<dbReference type="InterPro" id="IPR017853">
    <property type="entry name" value="GH"/>
</dbReference>
<feature type="domain" description="Glycosyl hydrolase-like 10" evidence="3">
    <location>
        <begin position="34"/>
        <end position="349"/>
    </location>
</feature>
<keyword evidence="1 2" id="KW-0732">Signal</keyword>
<evidence type="ECO:0000259" key="3">
    <source>
        <dbReference type="Pfam" id="PF02638"/>
    </source>
</evidence>
<reference evidence="4" key="1">
    <citation type="submission" date="2022-06" db="EMBL/GenBank/DDBJ databases">
        <title>Aeoliella straminimaris, a novel planctomycete from sediments.</title>
        <authorList>
            <person name="Vitorino I.R."/>
            <person name="Lage O.M."/>
        </authorList>
    </citation>
    <scope>NUCLEOTIDE SEQUENCE</scope>
    <source>
        <strain evidence="4">ICT_H6.2</strain>
    </source>
</reference>
<protein>
    <submittedName>
        <fullName evidence="4">Family 10 glycosylhydrolase</fullName>
    </submittedName>
</protein>
<evidence type="ECO:0000313" key="4">
    <source>
        <dbReference type="EMBL" id="MCO6048092.1"/>
    </source>
</evidence>
<dbReference type="RefSeq" id="WP_252856205.1">
    <property type="nucleotide sequence ID" value="NZ_JAMXLR010000095.1"/>
</dbReference>
<dbReference type="PANTHER" id="PTHR43405">
    <property type="entry name" value="GLYCOSYL HYDROLASE DIGH"/>
    <property type="match status" value="1"/>
</dbReference>
<evidence type="ECO:0000313" key="5">
    <source>
        <dbReference type="Proteomes" id="UP001155241"/>
    </source>
</evidence>
<dbReference type="Pfam" id="PF02638">
    <property type="entry name" value="GHL10"/>
    <property type="match status" value="1"/>
</dbReference>
<dbReference type="InterPro" id="IPR052177">
    <property type="entry name" value="Divisome_Glycosyl_Hydrolase"/>
</dbReference>
<keyword evidence="5" id="KW-1185">Reference proteome</keyword>
<dbReference type="PANTHER" id="PTHR43405:SF1">
    <property type="entry name" value="GLYCOSYL HYDROLASE DIGH"/>
    <property type="match status" value="1"/>
</dbReference>
<organism evidence="4 5">
    <name type="scientific">Aeoliella straminimaris</name>
    <dbReference type="NCBI Taxonomy" id="2954799"/>
    <lineage>
        <taxon>Bacteria</taxon>
        <taxon>Pseudomonadati</taxon>
        <taxon>Planctomycetota</taxon>
        <taxon>Planctomycetia</taxon>
        <taxon>Pirellulales</taxon>
        <taxon>Lacipirellulaceae</taxon>
        <taxon>Aeoliella</taxon>
    </lineage>
</organism>
<feature type="chain" id="PRO_5040739384" evidence="2">
    <location>
        <begin position="25"/>
        <end position="506"/>
    </location>
</feature>